<evidence type="ECO:0000256" key="1">
    <source>
        <dbReference type="ARBA" id="ARBA00004141"/>
    </source>
</evidence>
<feature type="transmembrane region" description="Helical" evidence="7">
    <location>
        <begin position="139"/>
        <end position="160"/>
    </location>
</feature>
<keyword evidence="3 7" id="KW-0812">Transmembrane</keyword>
<dbReference type="GO" id="GO:0038023">
    <property type="term" value="F:signaling receptor activity"/>
    <property type="evidence" value="ECO:0007669"/>
    <property type="project" value="TreeGrafter"/>
</dbReference>
<protein>
    <submittedName>
        <fullName evidence="8">Progestin and adipoQ receptor family member 4</fullName>
    </submittedName>
</protein>
<dbReference type="AlphaFoldDB" id="A0A9Q0RZT5"/>
<dbReference type="Proteomes" id="UP001151699">
    <property type="component" value="Chromosome X"/>
</dbReference>
<feature type="binding site" evidence="6">
    <location>
        <position position="298"/>
    </location>
    <ligand>
        <name>Zn(2+)</name>
        <dbReference type="ChEBI" id="CHEBI:29105"/>
    </ligand>
</feature>
<organism evidence="8 9">
    <name type="scientific">Pseudolycoriella hygida</name>
    <dbReference type="NCBI Taxonomy" id="35572"/>
    <lineage>
        <taxon>Eukaryota</taxon>
        <taxon>Metazoa</taxon>
        <taxon>Ecdysozoa</taxon>
        <taxon>Arthropoda</taxon>
        <taxon>Hexapoda</taxon>
        <taxon>Insecta</taxon>
        <taxon>Pterygota</taxon>
        <taxon>Neoptera</taxon>
        <taxon>Endopterygota</taxon>
        <taxon>Diptera</taxon>
        <taxon>Nematocera</taxon>
        <taxon>Sciaroidea</taxon>
        <taxon>Sciaridae</taxon>
        <taxon>Pseudolycoriella</taxon>
    </lineage>
</organism>
<accession>A0A9Q0RZT5</accession>
<feature type="binding site" evidence="6">
    <location>
        <position position="302"/>
    </location>
    <ligand>
        <name>Zn(2+)</name>
        <dbReference type="ChEBI" id="CHEBI:29105"/>
    </ligand>
</feature>
<feature type="binding site" evidence="6">
    <location>
        <position position="159"/>
    </location>
    <ligand>
        <name>Zn(2+)</name>
        <dbReference type="ChEBI" id="CHEBI:29105"/>
    </ligand>
</feature>
<feature type="transmembrane region" description="Helical" evidence="7">
    <location>
        <begin position="180"/>
        <end position="199"/>
    </location>
</feature>
<comment type="caution">
    <text evidence="8">The sequence shown here is derived from an EMBL/GenBank/DDBJ whole genome shotgun (WGS) entry which is preliminary data.</text>
</comment>
<dbReference type="InterPro" id="IPR004254">
    <property type="entry name" value="AdipoR/HlyIII-related"/>
</dbReference>
<evidence type="ECO:0000256" key="4">
    <source>
        <dbReference type="ARBA" id="ARBA00022989"/>
    </source>
</evidence>
<keyword evidence="4 7" id="KW-1133">Transmembrane helix</keyword>
<keyword evidence="5 7" id="KW-0472">Membrane</keyword>
<feature type="transmembrane region" description="Helical" evidence="7">
    <location>
        <begin position="206"/>
        <end position="223"/>
    </location>
</feature>
<comment type="subcellular location">
    <subcellularLocation>
        <location evidence="1">Membrane</location>
        <topology evidence="1">Multi-pass membrane protein</topology>
    </subcellularLocation>
</comment>
<evidence type="ECO:0000313" key="9">
    <source>
        <dbReference type="Proteomes" id="UP001151699"/>
    </source>
</evidence>
<dbReference type="EMBL" id="WJQU01000003">
    <property type="protein sequence ID" value="KAJ6638223.1"/>
    <property type="molecule type" value="Genomic_DNA"/>
</dbReference>
<gene>
    <name evidence="8" type="primary">PAQR4</name>
    <name evidence="8" type="ORF">Bhyg_10956</name>
</gene>
<name>A0A9Q0RZT5_9DIPT</name>
<evidence type="ECO:0000256" key="3">
    <source>
        <dbReference type="ARBA" id="ARBA00022692"/>
    </source>
</evidence>
<evidence type="ECO:0000256" key="7">
    <source>
        <dbReference type="SAM" id="Phobius"/>
    </source>
</evidence>
<keyword evidence="8" id="KW-0675">Receptor</keyword>
<proteinExistence type="inferred from homology"/>
<sequence length="347" mass="39648">MAPLCLLSKNLVSVQVSARSGHKQVSRFLGIFSKMNETKEELAVDPDETNNVEMDDNNKNDEFRKSTTVDLLQWKDMPKHLQFNPYVITGYRPLSNVRGCVNSLFYYHNETVNILTHGIPVIYILATVPYLMPWTDFRFLSWCHLIGSLAPWCGSFLYHLFMNLDHGSVVYYRLLKLDMFGIWMSQSFGAVTFVTATGFCWRIKSVLILAYCVLCLYGLYKALLASSPWQRRLCFLFPFVMRVHLVVLRMFKLAGGNTESMVHVYLQDGVSIIGGAIGAEHWPEKWCPGSVDFCLNSHNIMHVLVVVAVYSMHQATMRDMEWMSKAQCYATNESVPLASINQSHPEL</sequence>
<evidence type="ECO:0000256" key="5">
    <source>
        <dbReference type="ARBA" id="ARBA00023136"/>
    </source>
</evidence>
<evidence type="ECO:0000256" key="6">
    <source>
        <dbReference type="PIRSR" id="PIRSR604254-1"/>
    </source>
</evidence>
<dbReference type="OrthoDB" id="535992at2759"/>
<evidence type="ECO:0000313" key="8">
    <source>
        <dbReference type="EMBL" id="KAJ6638223.1"/>
    </source>
</evidence>
<dbReference type="GO" id="GO:0046872">
    <property type="term" value="F:metal ion binding"/>
    <property type="evidence" value="ECO:0007669"/>
    <property type="project" value="UniProtKB-KW"/>
</dbReference>
<dbReference type="PANTHER" id="PTHR20855">
    <property type="entry name" value="ADIPOR/PROGESTIN RECEPTOR-RELATED"/>
    <property type="match status" value="1"/>
</dbReference>
<keyword evidence="6" id="KW-0862">Zinc</keyword>
<dbReference type="Pfam" id="PF03006">
    <property type="entry name" value="HlyIII"/>
    <property type="match status" value="1"/>
</dbReference>
<dbReference type="GO" id="GO:0016020">
    <property type="term" value="C:membrane"/>
    <property type="evidence" value="ECO:0007669"/>
    <property type="project" value="UniProtKB-SubCell"/>
</dbReference>
<dbReference type="PANTHER" id="PTHR20855:SF138">
    <property type="entry name" value="PROGESTIN AND ADIPOQ RECEPTOR FAMILY MEMBER 4"/>
    <property type="match status" value="1"/>
</dbReference>
<evidence type="ECO:0000256" key="2">
    <source>
        <dbReference type="ARBA" id="ARBA00007018"/>
    </source>
</evidence>
<feature type="transmembrane region" description="Helical" evidence="7">
    <location>
        <begin position="114"/>
        <end position="132"/>
    </location>
</feature>
<keyword evidence="6" id="KW-0479">Metal-binding</keyword>
<reference evidence="8" key="1">
    <citation type="submission" date="2022-07" db="EMBL/GenBank/DDBJ databases">
        <authorList>
            <person name="Trinca V."/>
            <person name="Uliana J.V.C."/>
            <person name="Torres T.T."/>
            <person name="Ward R.J."/>
            <person name="Monesi N."/>
        </authorList>
    </citation>
    <scope>NUCLEOTIDE SEQUENCE</scope>
    <source>
        <strain evidence="8">HSMRA1968</strain>
        <tissue evidence="8">Whole embryos</tissue>
    </source>
</reference>
<keyword evidence="9" id="KW-1185">Reference proteome</keyword>
<comment type="similarity">
    <text evidence="2">Belongs to the ADIPOR family.</text>
</comment>